<evidence type="ECO:0000259" key="2">
    <source>
        <dbReference type="Pfam" id="PF06594"/>
    </source>
</evidence>
<feature type="region of interest" description="Disordered" evidence="1">
    <location>
        <begin position="88"/>
        <end position="108"/>
    </location>
</feature>
<reference evidence="3 4" key="1">
    <citation type="submission" date="2022-04" db="EMBL/GenBank/DDBJ databases">
        <title>Identification of a novel bacterium isolated from mangrove sediments.</title>
        <authorList>
            <person name="Pan X."/>
        </authorList>
    </citation>
    <scope>NUCLEOTIDE SEQUENCE [LARGE SCALE GENOMIC DNA]</scope>
    <source>
        <strain evidence="3 4">B2638</strain>
    </source>
</reference>
<evidence type="ECO:0000313" key="3">
    <source>
        <dbReference type="EMBL" id="MCJ2189291.1"/>
    </source>
</evidence>
<dbReference type="Gene3D" id="2.150.10.10">
    <property type="entry name" value="Serralysin-like metalloprotease, C-terminal"/>
    <property type="match status" value="1"/>
</dbReference>
<protein>
    <recommendedName>
        <fullName evidence="2">Haemolysin-type calcium binding-related domain-containing protein</fullName>
    </recommendedName>
</protein>
<dbReference type="SUPFAM" id="SSF51120">
    <property type="entry name" value="beta-Roll"/>
    <property type="match status" value="1"/>
</dbReference>
<feature type="compositionally biased region" description="Gly residues" evidence="1">
    <location>
        <begin position="92"/>
        <end position="108"/>
    </location>
</feature>
<feature type="non-terminal residue" evidence="3">
    <location>
        <position position="108"/>
    </location>
</feature>
<proteinExistence type="predicted"/>
<dbReference type="Proteomes" id="UP001202281">
    <property type="component" value="Unassembled WGS sequence"/>
</dbReference>
<sequence>NGNTTGDVLAFGDGIAPEDIVAFGSGDDLVIRIKDTADQITIRYDLNYSNWRIEQFTFPDGTTWSHADMQALALVSTPGHDSLISGYDGNVLDGGDGNDTLTGNGGSD</sequence>
<dbReference type="Pfam" id="PF06594">
    <property type="entry name" value="HCBP_related"/>
    <property type="match status" value="1"/>
</dbReference>
<evidence type="ECO:0000256" key="1">
    <source>
        <dbReference type="SAM" id="MobiDB-lite"/>
    </source>
</evidence>
<dbReference type="RefSeq" id="WP_243924708.1">
    <property type="nucleotide sequence ID" value="NZ_JALHLG010000107.1"/>
</dbReference>
<evidence type="ECO:0000313" key="4">
    <source>
        <dbReference type="Proteomes" id="UP001202281"/>
    </source>
</evidence>
<name>A0ABT0BW45_9SPHN</name>
<feature type="domain" description="Haemolysin-type calcium binding-related" evidence="2">
    <location>
        <begin position="28"/>
        <end position="68"/>
    </location>
</feature>
<gene>
    <name evidence="3" type="ORF">MTR66_21135</name>
</gene>
<comment type="caution">
    <text evidence="3">The sequence shown here is derived from an EMBL/GenBank/DDBJ whole genome shotgun (WGS) entry which is preliminary data.</text>
</comment>
<dbReference type="EMBL" id="JALHLG010000107">
    <property type="protein sequence ID" value="MCJ2189291.1"/>
    <property type="molecule type" value="Genomic_DNA"/>
</dbReference>
<dbReference type="InterPro" id="IPR011049">
    <property type="entry name" value="Serralysin-like_metalloprot_C"/>
</dbReference>
<accession>A0ABT0BW45</accession>
<organism evidence="3 4">
    <name type="scientific">Novosphingobium beihaiensis</name>
    <dbReference type="NCBI Taxonomy" id="2930389"/>
    <lineage>
        <taxon>Bacteria</taxon>
        <taxon>Pseudomonadati</taxon>
        <taxon>Pseudomonadota</taxon>
        <taxon>Alphaproteobacteria</taxon>
        <taxon>Sphingomonadales</taxon>
        <taxon>Sphingomonadaceae</taxon>
        <taxon>Novosphingobium</taxon>
    </lineage>
</organism>
<dbReference type="InterPro" id="IPR010566">
    <property type="entry name" value="Haemolys_ca-bd"/>
</dbReference>
<keyword evidence="4" id="KW-1185">Reference proteome</keyword>
<feature type="non-terminal residue" evidence="3">
    <location>
        <position position="1"/>
    </location>
</feature>